<dbReference type="RefSeq" id="WP_110309870.1">
    <property type="nucleotide sequence ID" value="NZ_QICL01000004.1"/>
</dbReference>
<protein>
    <submittedName>
        <fullName evidence="1">Uncharacterized protein</fullName>
    </submittedName>
</protein>
<name>A0A2V3PUC0_9BACT</name>
<keyword evidence="2" id="KW-1185">Reference proteome</keyword>
<dbReference type="EMBL" id="QICL01000004">
    <property type="protein sequence ID" value="PXV66915.1"/>
    <property type="molecule type" value="Genomic_DNA"/>
</dbReference>
<evidence type="ECO:0000313" key="2">
    <source>
        <dbReference type="Proteomes" id="UP000247973"/>
    </source>
</evidence>
<organism evidence="1 2">
    <name type="scientific">Dysgonomonas alginatilytica</name>
    <dbReference type="NCBI Taxonomy" id="1605892"/>
    <lineage>
        <taxon>Bacteria</taxon>
        <taxon>Pseudomonadati</taxon>
        <taxon>Bacteroidota</taxon>
        <taxon>Bacteroidia</taxon>
        <taxon>Bacteroidales</taxon>
        <taxon>Dysgonomonadaceae</taxon>
        <taxon>Dysgonomonas</taxon>
    </lineage>
</organism>
<accession>A0A2V3PUC0</accession>
<reference evidence="1 2" key="1">
    <citation type="submission" date="2018-03" db="EMBL/GenBank/DDBJ databases">
        <title>Genomic Encyclopedia of Archaeal and Bacterial Type Strains, Phase II (KMG-II): from individual species to whole genera.</title>
        <authorList>
            <person name="Goeker M."/>
        </authorList>
    </citation>
    <scope>NUCLEOTIDE SEQUENCE [LARGE SCALE GENOMIC DNA]</scope>
    <source>
        <strain evidence="1 2">DSM 100214</strain>
    </source>
</reference>
<dbReference type="AlphaFoldDB" id="A0A2V3PUC0"/>
<dbReference type="Proteomes" id="UP000247973">
    <property type="component" value="Unassembled WGS sequence"/>
</dbReference>
<gene>
    <name evidence="1" type="ORF">CLV62_104176</name>
</gene>
<evidence type="ECO:0000313" key="1">
    <source>
        <dbReference type="EMBL" id="PXV66915.1"/>
    </source>
</evidence>
<dbReference type="OrthoDB" id="950695at2"/>
<proteinExistence type="predicted"/>
<comment type="caution">
    <text evidence="1">The sequence shown here is derived from an EMBL/GenBank/DDBJ whole genome shotgun (WGS) entry which is preliminary data.</text>
</comment>
<sequence>MEKQIGLGTGNGAWLLDMYIEAIHVTPESAQEILEKYNIKNRDVNEIHIGFLANQMIRDMWIERSGLAIKFDENMNMVDGQQRLLSIIESGKPQNLLSICNVDQRAFEILDTQRTRTASDTFKISGYQYHVQLAALTKRYMLLIRHTLDYNISSKRQKITPNDQLNEYRCNKELYDEILQKGIKLNSAYNILTTTDYCGFISYLIKHKGHEPEKVYSFFNQFASIERCICISIEEVRRRLVNARNSGKRDKNRKYVKRSGLSDSLKTSYIAIAWNAFITNRHDLQEIRFEDGEHFL</sequence>